<sequence length="140" mass="15981">MGYDEFQSAGRIWGFWNSRDSLGSPSPRCCFNPPGGFGAFGTERRAVGIEQNEQVSIRRADLGLLEPRSARRYPPPRAFQSAGRIWGFWNLLRFMAPTSGVVRFQSAGRIWGFWNMVASWNVDEERIESQSAGRIWGFWN</sequence>
<proteinExistence type="predicted"/>
<dbReference type="HOGENOM" id="CLU_1833180_0_0_0"/>
<name>E1IAG4_9CHLR</name>
<dbReference type="AlphaFoldDB" id="E1IAG4"/>
<dbReference type="EMBL" id="ADVR01000004">
    <property type="protein sequence ID" value="EFO81918.1"/>
    <property type="molecule type" value="Genomic_DNA"/>
</dbReference>
<dbReference type="STRING" id="765420.OSCT_0315"/>
<protein>
    <submittedName>
        <fullName evidence="1">Uncharacterized protein</fullName>
    </submittedName>
</protein>
<evidence type="ECO:0000313" key="2">
    <source>
        <dbReference type="Proteomes" id="UP000054010"/>
    </source>
</evidence>
<keyword evidence="2" id="KW-1185">Reference proteome</keyword>
<evidence type="ECO:0000313" key="1">
    <source>
        <dbReference type="EMBL" id="EFO81918.1"/>
    </source>
</evidence>
<comment type="caution">
    <text evidence="1">The sequence shown here is derived from an EMBL/GenBank/DDBJ whole genome shotgun (WGS) entry which is preliminary data.</text>
</comment>
<gene>
    <name evidence="1" type="ORF">OSCT_0315</name>
</gene>
<organism evidence="1 2">
    <name type="scientific">Oscillochloris trichoides DG-6</name>
    <dbReference type="NCBI Taxonomy" id="765420"/>
    <lineage>
        <taxon>Bacteria</taxon>
        <taxon>Bacillati</taxon>
        <taxon>Chloroflexota</taxon>
        <taxon>Chloroflexia</taxon>
        <taxon>Chloroflexales</taxon>
        <taxon>Chloroflexineae</taxon>
        <taxon>Oscillochloridaceae</taxon>
        <taxon>Oscillochloris</taxon>
    </lineage>
</organism>
<accession>E1IAG4</accession>
<dbReference type="Proteomes" id="UP000054010">
    <property type="component" value="Unassembled WGS sequence"/>
</dbReference>
<reference evidence="1 2" key="1">
    <citation type="journal article" date="2011" name="J. Bacteriol.">
        <title>Draft genome sequence of the anoxygenic filamentous phototrophic bacterium Oscillochloris trichoides subsp. DG-6.</title>
        <authorList>
            <person name="Kuznetsov B.B."/>
            <person name="Ivanovsky R.N."/>
            <person name="Keppen O.I."/>
            <person name="Sukhacheva M.V."/>
            <person name="Bumazhkin B.K."/>
            <person name="Patutina E.O."/>
            <person name="Beletsky A.V."/>
            <person name="Mardanov A.V."/>
            <person name="Baslerov R.V."/>
            <person name="Panteleeva A.N."/>
            <person name="Kolganova T.V."/>
            <person name="Ravin N.V."/>
            <person name="Skryabin K.G."/>
        </authorList>
    </citation>
    <scope>NUCLEOTIDE SEQUENCE [LARGE SCALE GENOMIC DNA]</scope>
    <source>
        <strain evidence="1 2">DG-6</strain>
    </source>
</reference>